<keyword evidence="7 15" id="KW-0812">Transmembrane</keyword>
<dbReference type="Pfam" id="PF00512">
    <property type="entry name" value="HisKA"/>
    <property type="match status" value="1"/>
</dbReference>
<evidence type="ECO:0000256" key="5">
    <source>
        <dbReference type="ARBA" id="ARBA00022553"/>
    </source>
</evidence>
<dbReference type="SUPFAM" id="SSF55874">
    <property type="entry name" value="ATPase domain of HSP90 chaperone/DNA topoisomerase II/histidine kinase"/>
    <property type="match status" value="1"/>
</dbReference>
<evidence type="ECO:0000256" key="6">
    <source>
        <dbReference type="ARBA" id="ARBA00022679"/>
    </source>
</evidence>
<organism evidence="18 19">
    <name type="scientific">Paenibacillus baimaensis</name>
    <dbReference type="NCBI Taxonomy" id="2982185"/>
    <lineage>
        <taxon>Bacteria</taxon>
        <taxon>Bacillati</taxon>
        <taxon>Bacillota</taxon>
        <taxon>Bacilli</taxon>
        <taxon>Bacillales</taxon>
        <taxon>Paenibacillaceae</taxon>
        <taxon>Paenibacillus</taxon>
    </lineage>
</organism>
<dbReference type="Pfam" id="PF13188">
    <property type="entry name" value="PAS_8"/>
    <property type="match status" value="1"/>
</dbReference>
<dbReference type="CDD" id="cd12912">
    <property type="entry name" value="PDC2_MCP_like"/>
    <property type="match status" value="1"/>
</dbReference>
<dbReference type="InterPro" id="IPR036890">
    <property type="entry name" value="HATPase_C_sf"/>
</dbReference>
<keyword evidence="12" id="KW-0902">Two-component regulatory system</keyword>
<dbReference type="SUPFAM" id="SSF103190">
    <property type="entry name" value="Sensory domain-like"/>
    <property type="match status" value="1"/>
</dbReference>
<proteinExistence type="predicted"/>
<dbReference type="CDD" id="cd12914">
    <property type="entry name" value="PDC1_DGC_like"/>
    <property type="match status" value="1"/>
</dbReference>
<dbReference type="RefSeq" id="WP_262688800.1">
    <property type="nucleotide sequence ID" value="NZ_JAOQIO010000124.1"/>
</dbReference>
<evidence type="ECO:0000313" key="19">
    <source>
        <dbReference type="Proteomes" id="UP001652445"/>
    </source>
</evidence>
<evidence type="ECO:0000256" key="12">
    <source>
        <dbReference type="ARBA" id="ARBA00023012"/>
    </source>
</evidence>
<feature type="domain" description="Histidine kinase" evidence="16">
    <location>
        <begin position="653"/>
        <end position="871"/>
    </location>
</feature>
<feature type="coiled-coil region" evidence="14">
    <location>
        <begin position="358"/>
        <end position="392"/>
    </location>
</feature>
<dbReference type="PROSITE" id="PS50112">
    <property type="entry name" value="PAS"/>
    <property type="match status" value="1"/>
</dbReference>
<dbReference type="CDD" id="cd00082">
    <property type="entry name" value="HisKA"/>
    <property type="match status" value="1"/>
</dbReference>
<name>A0ABT2UWG4_9BACL</name>
<dbReference type="PANTHER" id="PTHR43547:SF2">
    <property type="entry name" value="HYBRID SIGNAL TRANSDUCTION HISTIDINE KINASE C"/>
    <property type="match status" value="1"/>
</dbReference>
<evidence type="ECO:0000256" key="13">
    <source>
        <dbReference type="ARBA" id="ARBA00023136"/>
    </source>
</evidence>
<evidence type="ECO:0000256" key="4">
    <source>
        <dbReference type="ARBA" id="ARBA00022475"/>
    </source>
</evidence>
<dbReference type="GO" id="GO:0005524">
    <property type="term" value="F:ATP binding"/>
    <property type="evidence" value="ECO:0007669"/>
    <property type="project" value="UniProtKB-KW"/>
</dbReference>
<dbReference type="Gene3D" id="3.30.565.10">
    <property type="entry name" value="Histidine kinase-like ATPase, C-terminal domain"/>
    <property type="match status" value="1"/>
</dbReference>
<dbReference type="Proteomes" id="UP001652445">
    <property type="component" value="Unassembled WGS sequence"/>
</dbReference>
<comment type="catalytic activity">
    <reaction evidence="1">
        <text>ATP + protein L-histidine = ADP + protein N-phospho-L-histidine.</text>
        <dbReference type="EC" id="2.7.13.3"/>
    </reaction>
</comment>
<evidence type="ECO:0000256" key="3">
    <source>
        <dbReference type="ARBA" id="ARBA00012438"/>
    </source>
</evidence>
<dbReference type="InterPro" id="IPR033479">
    <property type="entry name" value="dCache_1"/>
</dbReference>
<keyword evidence="19" id="KW-1185">Reference proteome</keyword>
<keyword evidence="13 15" id="KW-0472">Membrane</keyword>
<dbReference type="InterPro" id="IPR036097">
    <property type="entry name" value="HisK_dim/P_sf"/>
</dbReference>
<keyword evidence="5" id="KW-0597">Phosphoprotein</keyword>
<dbReference type="Gene3D" id="6.10.340.10">
    <property type="match status" value="1"/>
</dbReference>
<reference evidence="18 19" key="1">
    <citation type="submission" date="2022-09" db="EMBL/GenBank/DDBJ databases">
        <authorList>
            <person name="Han X.L."/>
            <person name="Wang Q."/>
            <person name="Lu T."/>
        </authorList>
    </citation>
    <scope>NUCLEOTIDE SEQUENCE [LARGE SCALE GENOMIC DNA]</scope>
    <source>
        <strain evidence="18 19">WQ 127069</strain>
    </source>
</reference>
<keyword evidence="8" id="KW-0547">Nucleotide-binding</keyword>
<sequence>MKHLPLRVHLTRAFTIIALIPILILGSIQIVQINQIKDDYKRTQMHTTQRLADAVEAYIYYRQNAIETLGATISASRTSFRDRAGITPKIQSLQASLPGLINVVTADRTGIVTAAYPETNPVGEPLVGASLSQNGYYDEMLKSQSTVITALFRGLQSGGSPDIVIAAPIFNEDRQYDGFVAATLDLKQLELLVTKYDYGKNTYPVVLDRLNQVIYHPDRQLTATMNDLSSEAVVQAAGENPEGLGRYMSTLKQQEELVTYTTISGLGWKVWVGRSYQTVNETLFNSLLLTFTLLLLAIGLTIALGFFLAKGLNNTIRLLVSYTQKLADGSYKERPESTSMRGVPYELNVLASRFFQMAQQVNENQQALLRLNAELENRVEERTQSLSRKNKELEIVNTLITPISPIQETPELIEGSMGQLRMLLNTDVRLHPSYGEDTRPLGLFSRKRTIVDGGKRSLSHELKAMPTYIVPVRSGAIELAQLAVSQGTEDGAITEQDRHFLHTFANSVAIMLQNDLLLKSVQHEHATLQAVLESMTDAIVLIDMQKQVVYGNRQMSEMFGIPTPDLLQMSEEVMFETISVRSPDSREAFSSLIAQQVAAIKFKLTASSGKERFMTVSSFHVLNQDHVYGRGYVWRDITKEHEVDSLKNDLISLASHEFKTPITGIKGSVETLLRTDADWEESFKQELLEGIHEDIGRIQQLIEDWLDISKIEAGAMRVNREPTRIQSIVRNAIKRLPNADEHWLEIDASLEDRLPLVYADKTRLEQVFVNLFTNAIRYNDRQPLVRVSAESDDTYVHIRVTDNGTGIHADHLEHIFDRFYRVDLSSSRRTSGTGLGLAICKGIMDSHGGQLRVESIEGEGSTFIVSIPQYNPKEDDTL</sequence>
<gene>
    <name evidence="18" type="ORF">OB236_39075</name>
</gene>
<dbReference type="Gene3D" id="3.30.450.20">
    <property type="entry name" value="PAS domain"/>
    <property type="match status" value="2"/>
</dbReference>
<comment type="subcellular location">
    <subcellularLocation>
        <location evidence="2">Cell membrane</location>
        <topology evidence="2">Multi-pass membrane protein</topology>
    </subcellularLocation>
</comment>
<evidence type="ECO:0000259" key="17">
    <source>
        <dbReference type="PROSITE" id="PS50112"/>
    </source>
</evidence>
<keyword evidence="4" id="KW-1003">Cell membrane</keyword>
<dbReference type="PRINTS" id="PR00344">
    <property type="entry name" value="BCTRLSENSOR"/>
</dbReference>
<evidence type="ECO:0000256" key="7">
    <source>
        <dbReference type="ARBA" id="ARBA00022692"/>
    </source>
</evidence>
<dbReference type="InterPro" id="IPR003661">
    <property type="entry name" value="HisK_dim/P_dom"/>
</dbReference>
<dbReference type="EMBL" id="JAOQIO010000124">
    <property type="protein sequence ID" value="MCU6798147.1"/>
    <property type="molecule type" value="Genomic_DNA"/>
</dbReference>
<keyword evidence="9" id="KW-0418">Kinase</keyword>
<evidence type="ECO:0000256" key="8">
    <source>
        <dbReference type="ARBA" id="ARBA00022741"/>
    </source>
</evidence>
<keyword evidence="11 15" id="KW-1133">Transmembrane helix</keyword>
<evidence type="ECO:0000259" key="16">
    <source>
        <dbReference type="PROSITE" id="PS50109"/>
    </source>
</evidence>
<dbReference type="Gene3D" id="1.10.287.130">
    <property type="match status" value="1"/>
</dbReference>
<evidence type="ECO:0000256" key="2">
    <source>
        <dbReference type="ARBA" id="ARBA00004651"/>
    </source>
</evidence>
<dbReference type="InterPro" id="IPR035965">
    <property type="entry name" value="PAS-like_dom_sf"/>
</dbReference>
<feature type="transmembrane region" description="Helical" evidence="15">
    <location>
        <begin position="287"/>
        <end position="309"/>
    </location>
</feature>
<dbReference type="PROSITE" id="PS50109">
    <property type="entry name" value="HIS_KIN"/>
    <property type="match status" value="1"/>
</dbReference>
<dbReference type="SMART" id="SM00388">
    <property type="entry name" value="HisKA"/>
    <property type="match status" value="1"/>
</dbReference>
<dbReference type="InterPro" id="IPR000014">
    <property type="entry name" value="PAS"/>
</dbReference>
<dbReference type="InterPro" id="IPR005467">
    <property type="entry name" value="His_kinase_dom"/>
</dbReference>
<dbReference type="PANTHER" id="PTHR43547">
    <property type="entry name" value="TWO-COMPONENT HISTIDINE KINASE"/>
    <property type="match status" value="1"/>
</dbReference>
<dbReference type="NCBIfam" id="TIGR00229">
    <property type="entry name" value="sensory_box"/>
    <property type="match status" value="1"/>
</dbReference>
<evidence type="ECO:0000256" key="1">
    <source>
        <dbReference type="ARBA" id="ARBA00000085"/>
    </source>
</evidence>
<dbReference type="InterPro" id="IPR029151">
    <property type="entry name" value="Sensor-like_sf"/>
</dbReference>
<dbReference type="SMART" id="SM00387">
    <property type="entry name" value="HATPase_c"/>
    <property type="match status" value="1"/>
</dbReference>
<comment type="caution">
    <text evidence="18">The sequence shown here is derived from an EMBL/GenBank/DDBJ whole genome shotgun (WGS) entry which is preliminary data.</text>
</comment>
<protein>
    <recommendedName>
        <fullName evidence="3">histidine kinase</fullName>
        <ecNumber evidence="3">2.7.13.3</ecNumber>
    </recommendedName>
</protein>
<keyword evidence="10 18" id="KW-0067">ATP-binding</keyword>
<evidence type="ECO:0000256" key="9">
    <source>
        <dbReference type="ARBA" id="ARBA00022777"/>
    </source>
</evidence>
<keyword evidence="14" id="KW-0175">Coiled coil</keyword>
<feature type="domain" description="PAS" evidence="17">
    <location>
        <begin position="524"/>
        <end position="600"/>
    </location>
</feature>
<dbReference type="Pfam" id="PF02743">
    <property type="entry name" value="dCache_1"/>
    <property type="match status" value="1"/>
</dbReference>
<accession>A0ABT2UWG4</accession>
<dbReference type="CDD" id="cd00075">
    <property type="entry name" value="HATPase"/>
    <property type="match status" value="1"/>
</dbReference>
<evidence type="ECO:0000256" key="15">
    <source>
        <dbReference type="SAM" id="Phobius"/>
    </source>
</evidence>
<dbReference type="SUPFAM" id="SSF55785">
    <property type="entry name" value="PYP-like sensor domain (PAS domain)"/>
    <property type="match status" value="1"/>
</dbReference>
<evidence type="ECO:0000313" key="18">
    <source>
        <dbReference type="EMBL" id="MCU6798147.1"/>
    </source>
</evidence>
<feature type="transmembrane region" description="Helical" evidence="15">
    <location>
        <begin position="12"/>
        <end position="31"/>
    </location>
</feature>
<dbReference type="SUPFAM" id="SSF55781">
    <property type="entry name" value="GAF domain-like"/>
    <property type="match status" value="1"/>
</dbReference>
<dbReference type="InterPro" id="IPR004358">
    <property type="entry name" value="Sig_transdc_His_kin-like_C"/>
</dbReference>
<dbReference type="InterPro" id="IPR003594">
    <property type="entry name" value="HATPase_dom"/>
</dbReference>
<evidence type="ECO:0000256" key="14">
    <source>
        <dbReference type="SAM" id="Coils"/>
    </source>
</evidence>
<dbReference type="SUPFAM" id="SSF47384">
    <property type="entry name" value="Homodimeric domain of signal transducing histidine kinase"/>
    <property type="match status" value="1"/>
</dbReference>
<dbReference type="Pfam" id="PF02518">
    <property type="entry name" value="HATPase_c"/>
    <property type="match status" value="1"/>
</dbReference>
<keyword evidence="6" id="KW-0808">Transferase</keyword>
<evidence type="ECO:0000256" key="10">
    <source>
        <dbReference type="ARBA" id="ARBA00022840"/>
    </source>
</evidence>
<evidence type="ECO:0000256" key="11">
    <source>
        <dbReference type="ARBA" id="ARBA00022989"/>
    </source>
</evidence>
<dbReference type="EC" id="2.7.13.3" evidence="3"/>